<organism evidence="1 2">
    <name type="scientific">Vespula maculifrons</name>
    <name type="common">Eastern yellow jacket</name>
    <name type="synonym">Wasp</name>
    <dbReference type="NCBI Taxonomy" id="7453"/>
    <lineage>
        <taxon>Eukaryota</taxon>
        <taxon>Metazoa</taxon>
        <taxon>Ecdysozoa</taxon>
        <taxon>Arthropoda</taxon>
        <taxon>Hexapoda</taxon>
        <taxon>Insecta</taxon>
        <taxon>Pterygota</taxon>
        <taxon>Neoptera</taxon>
        <taxon>Endopterygota</taxon>
        <taxon>Hymenoptera</taxon>
        <taxon>Apocrita</taxon>
        <taxon>Aculeata</taxon>
        <taxon>Vespoidea</taxon>
        <taxon>Vespidae</taxon>
        <taxon>Vespinae</taxon>
        <taxon>Vespula</taxon>
    </lineage>
</organism>
<dbReference type="Proteomes" id="UP001607303">
    <property type="component" value="Unassembled WGS sequence"/>
</dbReference>
<gene>
    <name evidence="1" type="ORF">V1477_000776</name>
</gene>
<dbReference type="AlphaFoldDB" id="A0ABD2CZV8"/>
<evidence type="ECO:0000313" key="1">
    <source>
        <dbReference type="EMBL" id="KAL2750673.1"/>
    </source>
</evidence>
<evidence type="ECO:0000313" key="2">
    <source>
        <dbReference type="Proteomes" id="UP001607303"/>
    </source>
</evidence>
<sequence>MGTIGPAEKLPSKLAFNTERNNDGDVDVVDRATWLIALITVNWQLPRCASSRDPDSLAQRSRRFCRRGKSLFGAEKHTRNDIQGRFDRFHFVDVSISYTKEEERWKVGKKRHGRDEEPLKCAHHEDPDRNGIGTTNEIHFLAAGQNSNFAIRLGRIILFYVGPKAGRRATITNLKPLCWNNERSPGPLVTFAVLLPQIPFAQSTLYYASIGRTCSFERVELKCEHECDADRTKLHQLVPRPPLPHSALSYLNLCTYRVCVREEQKANFRLTRGSRSAATESRSGRSVCCATARFGDMGWLKSIRCIHGGIPSSQSTANIVGFVNSRESRFP</sequence>
<keyword evidence="2" id="KW-1185">Reference proteome</keyword>
<dbReference type="EMBL" id="JAYRBN010000008">
    <property type="protein sequence ID" value="KAL2750673.1"/>
    <property type="molecule type" value="Genomic_DNA"/>
</dbReference>
<reference evidence="1 2" key="1">
    <citation type="journal article" date="2024" name="Ann. Entomol. Soc. Am.">
        <title>Genomic analyses of the southern and eastern yellowjacket wasps (Hymenoptera: Vespidae) reveal evolutionary signatures of social life.</title>
        <authorList>
            <person name="Catto M.A."/>
            <person name="Caine P.B."/>
            <person name="Orr S.E."/>
            <person name="Hunt B.G."/>
            <person name="Goodisman M.A.D."/>
        </authorList>
    </citation>
    <scope>NUCLEOTIDE SEQUENCE [LARGE SCALE GENOMIC DNA]</scope>
    <source>
        <strain evidence="1">232</strain>
        <tissue evidence="1">Head and thorax</tissue>
    </source>
</reference>
<accession>A0ABD2CZV8</accession>
<protein>
    <submittedName>
        <fullName evidence="1">Uncharacterized protein</fullName>
    </submittedName>
</protein>
<name>A0ABD2CZV8_VESMC</name>
<proteinExistence type="predicted"/>
<comment type="caution">
    <text evidence="1">The sequence shown here is derived from an EMBL/GenBank/DDBJ whole genome shotgun (WGS) entry which is preliminary data.</text>
</comment>